<evidence type="ECO:0000313" key="17">
    <source>
        <dbReference type="EMBL" id="ACF13699.1"/>
    </source>
</evidence>
<feature type="domain" description="Riboflavin kinase" evidence="16">
    <location>
        <begin position="195"/>
        <end position="321"/>
    </location>
</feature>
<dbReference type="EMBL" id="CP001100">
    <property type="protein sequence ID" value="ACF13699.1"/>
    <property type="molecule type" value="Genomic_DNA"/>
</dbReference>
<evidence type="ECO:0000256" key="5">
    <source>
        <dbReference type="ARBA" id="ARBA00022643"/>
    </source>
</evidence>
<dbReference type="HOGENOM" id="CLU_048437_0_2_10"/>
<evidence type="ECO:0000256" key="13">
    <source>
        <dbReference type="ARBA" id="ARBA00047880"/>
    </source>
</evidence>
<evidence type="ECO:0000256" key="2">
    <source>
        <dbReference type="ARBA" id="ARBA00004726"/>
    </source>
</evidence>
<dbReference type="PIRSF" id="PIRSF004491">
    <property type="entry name" value="FAD_Synth"/>
    <property type="match status" value="1"/>
</dbReference>
<dbReference type="InterPro" id="IPR015865">
    <property type="entry name" value="Riboflavin_kinase_bac/euk"/>
</dbReference>
<comment type="function">
    <text evidence="1">Catalyzes the phosphorylation of riboflavin to FMN followed by the adenylation of FMN to FAD.</text>
</comment>
<keyword evidence="9 15" id="KW-0418">Kinase</keyword>
<dbReference type="Pfam" id="PF01687">
    <property type="entry name" value="Flavokinase"/>
    <property type="match status" value="1"/>
</dbReference>
<keyword evidence="8 15" id="KW-0547">Nucleotide-binding</keyword>
<dbReference type="AlphaFoldDB" id="B3QZ06"/>
<dbReference type="SUPFAM" id="SSF52374">
    <property type="entry name" value="Nucleotidylyl transferase"/>
    <property type="match status" value="1"/>
</dbReference>
<gene>
    <name evidence="17" type="ordered locus">Ctha_1236</name>
</gene>
<dbReference type="GO" id="GO:0006747">
    <property type="term" value="P:FAD biosynthetic process"/>
    <property type="evidence" value="ECO:0007669"/>
    <property type="project" value="UniProtKB-UniRule"/>
</dbReference>
<dbReference type="GO" id="GO:0005524">
    <property type="term" value="F:ATP binding"/>
    <property type="evidence" value="ECO:0007669"/>
    <property type="project" value="UniProtKB-UniRule"/>
</dbReference>
<evidence type="ECO:0000256" key="10">
    <source>
        <dbReference type="ARBA" id="ARBA00022827"/>
    </source>
</evidence>
<dbReference type="InterPro" id="IPR023465">
    <property type="entry name" value="Riboflavin_kinase_dom_sf"/>
</dbReference>
<dbReference type="Gene3D" id="3.40.50.620">
    <property type="entry name" value="HUPs"/>
    <property type="match status" value="1"/>
</dbReference>
<dbReference type="CDD" id="cd02064">
    <property type="entry name" value="FAD_synthetase_N"/>
    <property type="match status" value="1"/>
</dbReference>
<evidence type="ECO:0000256" key="6">
    <source>
        <dbReference type="ARBA" id="ARBA00022679"/>
    </source>
</evidence>
<evidence type="ECO:0000256" key="7">
    <source>
        <dbReference type="ARBA" id="ARBA00022695"/>
    </source>
</evidence>
<comment type="pathway">
    <text evidence="3 15">Cofactor biosynthesis; FMN biosynthesis; FMN from riboflavin (ATP route): step 1/1.</text>
</comment>
<evidence type="ECO:0000256" key="8">
    <source>
        <dbReference type="ARBA" id="ARBA00022741"/>
    </source>
</evidence>
<dbReference type="NCBIfam" id="TIGR00083">
    <property type="entry name" value="ribF"/>
    <property type="match status" value="1"/>
</dbReference>
<dbReference type="FunFam" id="3.40.50.620:FF:000021">
    <property type="entry name" value="Riboflavin biosynthesis protein"/>
    <property type="match status" value="1"/>
</dbReference>
<evidence type="ECO:0000259" key="16">
    <source>
        <dbReference type="SMART" id="SM00904"/>
    </source>
</evidence>
<evidence type="ECO:0000256" key="15">
    <source>
        <dbReference type="PIRNR" id="PIRNR004491"/>
    </source>
</evidence>
<dbReference type="PANTHER" id="PTHR22749">
    <property type="entry name" value="RIBOFLAVIN KINASE/FMN ADENYLYLTRANSFERASE"/>
    <property type="match status" value="1"/>
</dbReference>
<proteinExistence type="inferred from homology"/>
<dbReference type="NCBIfam" id="NF004160">
    <property type="entry name" value="PRK05627.1-3"/>
    <property type="match status" value="1"/>
</dbReference>
<evidence type="ECO:0000313" key="18">
    <source>
        <dbReference type="Proteomes" id="UP000001208"/>
    </source>
</evidence>
<keyword evidence="18" id="KW-1185">Reference proteome</keyword>
<accession>B3QZ06</accession>
<evidence type="ECO:0000256" key="3">
    <source>
        <dbReference type="ARBA" id="ARBA00005201"/>
    </source>
</evidence>
<dbReference type="Proteomes" id="UP000001208">
    <property type="component" value="Chromosome"/>
</dbReference>
<evidence type="ECO:0000256" key="4">
    <source>
        <dbReference type="ARBA" id="ARBA00022630"/>
    </source>
</evidence>
<evidence type="ECO:0000256" key="9">
    <source>
        <dbReference type="ARBA" id="ARBA00022777"/>
    </source>
</evidence>
<dbReference type="OrthoDB" id="9803667at2"/>
<keyword evidence="4 15" id="KW-0285">Flavoprotein</keyword>
<dbReference type="RefSeq" id="WP_012499783.1">
    <property type="nucleotide sequence ID" value="NC_011026.1"/>
</dbReference>
<dbReference type="InterPro" id="IPR002606">
    <property type="entry name" value="Riboflavin_kinase_bac"/>
</dbReference>
<dbReference type="GO" id="GO:0009398">
    <property type="term" value="P:FMN biosynthetic process"/>
    <property type="evidence" value="ECO:0007669"/>
    <property type="project" value="UniProtKB-UniRule"/>
</dbReference>
<dbReference type="UniPathway" id="UPA00277">
    <property type="reaction ID" value="UER00407"/>
</dbReference>
<keyword evidence="10 15" id="KW-0274">FAD</keyword>
<comment type="catalytic activity">
    <reaction evidence="13 15">
        <text>riboflavin + ATP = FMN + ADP + H(+)</text>
        <dbReference type="Rhea" id="RHEA:14357"/>
        <dbReference type="ChEBI" id="CHEBI:15378"/>
        <dbReference type="ChEBI" id="CHEBI:30616"/>
        <dbReference type="ChEBI" id="CHEBI:57986"/>
        <dbReference type="ChEBI" id="CHEBI:58210"/>
        <dbReference type="ChEBI" id="CHEBI:456216"/>
        <dbReference type="EC" id="2.7.1.26"/>
    </reaction>
</comment>
<dbReference type="InterPro" id="IPR015864">
    <property type="entry name" value="FAD_synthase"/>
</dbReference>
<dbReference type="Gene3D" id="2.40.30.30">
    <property type="entry name" value="Riboflavin kinase-like"/>
    <property type="match status" value="1"/>
</dbReference>
<comment type="catalytic activity">
    <reaction evidence="14 15">
        <text>FMN + ATP + H(+) = FAD + diphosphate</text>
        <dbReference type="Rhea" id="RHEA:17237"/>
        <dbReference type="ChEBI" id="CHEBI:15378"/>
        <dbReference type="ChEBI" id="CHEBI:30616"/>
        <dbReference type="ChEBI" id="CHEBI:33019"/>
        <dbReference type="ChEBI" id="CHEBI:57692"/>
        <dbReference type="ChEBI" id="CHEBI:58210"/>
        <dbReference type="EC" id="2.7.7.2"/>
    </reaction>
</comment>
<dbReference type="GO" id="GO:0003919">
    <property type="term" value="F:FMN adenylyltransferase activity"/>
    <property type="evidence" value="ECO:0007669"/>
    <property type="project" value="UniProtKB-UniRule"/>
</dbReference>
<evidence type="ECO:0000256" key="11">
    <source>
        <dbReference type="ARBA" id="ARBA00022840"/>
    </source>
</evidence>
<dbReference type="Pfam" id="PF06574">
    <property type="entry name" value="FAD_syn"/>
    <property type="match status" value="1"/>
</dbReference>
<name>B3QZ06_CHLT3</name>
<comment type="pathway">
    <text evidence="2 15">Cofactor biosynthesis; FAD biosynthesis; FAD from FMN: step 1/1.</text>
</comment>
<evidence type="ECO:0000256" key="1">
    <source>
        <dbReference type="ARBA" id="ARBA00002121"/>
    </source>
</evidence>
<dbReference type="InterPro" id="IPR014729">
    <property type="entry name" value="Rossmann-like_a/b/a_fold"/>
</dbReference>
<keyword evidence="11 15" id="KW-0067">ATP-binding</keyword>
<dbReference type="EC" id="2.7.7.2" evidence="15"/>
<dbReference type="SMART" id="SM00904">
    <property type="entry name" value="Flavokinase"/>
    <property type="match status" value="1"/>
</dbReference>
<dbReference type="PANTHER" id="PTHR22749:SF6">
    <property type="entry name" value="RIBOFLAVIN KINASE"/>
    <property type="match status" value="1"/>
</dbReference>
<dbReference type="STRING" id="517418.Ctha_1236"/>
<keyword evidence="12" id="KW-0511">Multifunctional enzyme</keyword>
<dbReference type="eggNOG" id="COG0196">
    <property type="taxonomic scope" value="Bacteria"/>
</dbReference>
<dbReference type="UniPathway" id="UPA00276">
    <property type="reaction ID" value="UER00406"/>
</dbReference>
<keyword evidence="6 15" id="KW-0808">Transferase</keyword>
<dbReference type="NCBIfam" id="NF004162">
    <property type="entry name" value="PRK05627.1-5"/>
    <property type="match status" value="1"/>
</dbReference>
<keyword evidence="7 15" id="KW-0548">Nucleotidyltransferase</keyword>
<keyword evidence="5 15" id="KW-0288">FMN</keyword>
<sequence>MQIILFRHGDFYDWETNTQVNFDAVRSAVTIGSYDGVHLGHRAILARLVKSAKKQGLRSVLITFEPHPRLVLRREKKRQLKLITTFEEKKSLLAPLGLDVVLVLEFDKAFSEIPAQTFVKDILVKRVGLADIVIGYDHNFGKDRQGTIETLNSLSQLYGFTVEETAEQLVHGKHVSSTIIRGLLEAGEIDEVNHLLGRPFRLTGKVVEGFKVGRTIGFPTVNLELTNPYKLIPKSGVYVGDVSINGVCYRSMMNIGFKPTVTNEHKLSIEAHILNFDKDLYGQTLSFALIYRIRDEIKFVNLQALKTQLESDKRVAASFKREFTCF</sequence>
<evidence type="ECO:0000256" key="12">
    <source>
        <dbReference type="ARBA" id="ARBA00023268"/>
    </source>
</evidence>
<reference evidence="17 18" key="1">
    <citation type="submission" date="2008-06" db="EMBL/GenBank/DDBJ databases">
        <title>Complete sequence of Chloroherpeton thalassium ATCC 35110.</title>
        <authorList>
            <consortium name="US DOE Joint Genome Institute"/>
            <person name="Lucas S."/>
            <person name="Copeland A."/>
            <person name="Lapidus A."/>
            <person name="Glavina del Rio T."/>
            <person name="Dalin E."/>
            <person name="Tice H."/>
            <person name="Bruce D."/>
            <person name="Goodwin L."/>
            <person name="Pitluck S."/>
            <person name="Schmutz J."/>
            <person name="Larimer F."/>
            <person name="Land M."/>
            <person name="Hauser L."/>
            <person name="Kyrpides N."/>
            <person name="Mikhailova N."/>
            <person name="Liu Z."/>
            <person name="Li T."/>
            <person name="Zhao F."/>
            <person name="Overmann J."/>
            <person name="Bryant D.A."/>
            <person name="Richardson P."/>
        </authorList>
    </citation>
    <scope>NUCLEOTIDE SEQUENCE [LARGE SCALE GENOMIC DNA]</scope>
    <source>
        <strain evidence="18">ATCC 35110 / GB-78</strain>
    </source>
</reference>
<evidence type="ECO:0000256" key="14">
    <source>
        <dbReference type="ARBA" id="ARBA00049494"/>
    </source>
</evidence>
<comment type="similarity">
    <text evidence="15">Belongs to the ribF family.</text>
</comment>
<organism evidence="17 18">
    <name type="scientific">Chloroherpeton thalassium (strain ATCC 35110 / GB-78)</name>
    <dbReference type="NCBI Taxonomy" id="517418"/>
    <lineage>
        <taxon>Bacteria</taxon>
        <taxon>Pseudomonadati</taxon>
        <taxon>Chlorobiota</taxon>
        <taxon>Chlorobiia</taxon>
        <taxon>Chlorobiales</taxon>
        <taxon>Chloroherpetonaceae</taxon>
        <taxon>Chloroherpeton</taxon>
    </lineage>
</organism>
<dbReference type="SUPFAM" id="SSF82114">
    <property type="entry name" value="Riboflavin kinase-like"/>
    <property type="match status" value="1"/>
</dbReference>
<dbReference type="GO" id="GO:0009231">
    <property type="term" value="P:riboflavin biosynthetic process"/>
    <property type="evidence" value="ECO:0007669"/>
    <property type="project" value="InterPro"/>
</dbReference>
<dbReference type="GO" id="GO:0008531">
    <property type="term" value="F:riboflavin kinase activity"/>
    <property type="evidence" value="ECO:0007669"/>
    <property type="project" value="UniProtKB-UniRule"/>
</dbReference>
<dbReference type="KEGG" id="cts:Ctha_1236"/>
<dbReference type="InterPro" id="IPR023468">
    <property type="entry name" value="Riboflavin_kinase"/>
</dbReference>
<protein>
    <recommendedName>
        <fullName evidence="15">Riboflavin biosynthesis protein</fullName>
    </recommendedName>
    <domain>
        <recommendedName>
            <fullName evidence="15">Riboflavin kinase</fullName>
            <ecNumber evidence="15">2.7.1.26</ecNumber>
        </recommendedName>
        <alternativeName>
            <fullName evidence="15">Flavokinase</fullName>
        </alternativeName>
    </domain>
    <domain>
        <recommendedName>
            <fullName evidence="15">FMN adenylyltransferase</fullName>
            <ecNumber evidence="15">2.7.7.2</ecNumber>
        </recommendedName>
        <alternativeName>
            <fullName evidence="15">FAD pyrophosphorylase</fullName>
        </alternativeName>
        <alternativeName>
            <fullName evidence="15">FAD synthase</fullName>
        </alternativeName>
    </domain>
</protein>
<dbReference type="EC" id="2.7.1.26" evidence="15"/>